<dbReference type="InterPro" id="IPR014748">
    <property type="entry name" value="Enoyl-CoA_hydra_C"/>
</dbReference>
<dbReference type="InterPro" id="IPR001753">
    <property type="entry name" value="Enoyl-CoA_hydra/iso"/>
</dbReference>
<dbReference type="AlphaFoldDB" id="A0A6J6ISL2"/>
<accession>A0A6J6ISL2</accession>
<dbReference type="PANTHER" id="PTHR43802:SF1">
    <property type="entry name" value="IP11341P-RELATED"/>
    <property type="match status" value="1"/>
</dbReference>
<dbReference type="Pfam" id="PF00378">
    <property type="entry name" value="ECH_1"/>
    <property type="match status" value="1"/>
</dbReference>
<name>A0A6J6ISL2_9ZZZZ</name>
<reference evidence="2" key="1">
    <citation type="submission" date="2020-05" db="EMBL/GenBank/DDBJ databases">
        <authorList>
            <person name="Chiriac C."/>
            <person name="Salcher M."/>
            <person name="Ghai R."/>
            <person name="Kavagutti S V."/>
        </authorList>
    </citation>
    <scope>NUCLEOTIDE SEQUENCE</scope>
</reference>
<evidence type="ECO:0000256" key="1">
    <source>
        <dbReference type="ARBA" id="ARBA00005254"/>
    </source>
</evidence>
<dbReference type="Gene3D" id="1.10.12.10">
    <property type="entry name" value="Lyase 2-enoyl-coa Hydratase, Chain A, domain 2"/>
    <property type="match status" value="1"/>
</dbReference>
<dbReference type="SUPFAM" id="SSF52096">
    <property type="entry name" value="ClpP/crotonase"/>
    <property type="match status" value="1"/>
</dbReference>
<evidence type="ECO:0000313" key="2">
    <source>
        <dbReference type="EMBL" id="CAB4627570.1"/>
    </source>
</evidence>
<gene>
    <name evidence="2" type="ORF">UFOPK1908_01272</name>
    <name evidence="3" type="ORF">UFOPK3576_00227</name>
</gene>
<proteinExistence type="inferred from homology"/>
<dbReference type="CDD" id="cd06558">
    <property type="entry name" value="crotonase-like"/>
    <property type="match status" value="1"/>
</dbReference>
<sequence length="281" mass="30725">MEHYSAPDVAAWKEAGLDYYVKNQVAYLVLNRPHIKNAVTHPLRNAILKALDEVNINADIRAAVIHGADGAFCSGADLSEADHIEIPVEHRRGFQQHIAREDGLLHGWYRVIEKMWHNLKPIVAAVDGAAYGFGANFALAADYIVAGETARFCEVFVQRGLPLEASAAYILSRSVSPVRAKEIALFGDPLPAPKALEWGLVNVVVPPAEVLAKATEVAERLANGPTIMIGQIKAQLNDALDQNMRQSWKDEVTYLGIGPGLDGQEAMLAFKEKRAPKFTGR</sequence>
<dbReference type="EMBL" id="CAEZVB010000075">
    <property type="protein sequence ID" value="CAB4627570.1"/>
    <property type="molecule type" value="Genomic_DNA"/>
</dbReference>
<dbReference type="Gene3D" id="3.90.226.10">
    <property type="entry name" value="2-enoyl-CoA Hydratase, Chain A, domain 1"/>
    <property type="match status" value="1"/>
</dbReference>
<comment type="similarity">
    <text evidence="1">Belongs to the enoyl-CoA hydratase/isomerase family.</text>
</comment>
<dbReference type="PANTHER" id="PTHR43802">
    <property type="entry name" value="ENOYL-COA HYDRATASE"/>
    <property type="match status" value="1"/>
</dbReference>
<evidence type="ECO:0000313" key="3">
    <source>
        <dbReference type="EMBL" id="CAB4896647.1"/>
    </source>
</evidence>
<dbReference type="EMBL" id="CAFBMO010000005">
    <property type="protein sequence ID" value="CAB4896647.1"/>
    <property type="molecule type" value="Genomic_DNA"/>
</dbReference>
<organism evidence="2">
    <name type="scientific">freshwater metagenome</name>
    <dbReference type="NCBI Taxonomy" id="449393"/>
    <lineage>
        <taxon>unclassified sequences</taxon>
        <taxon>metagenomes</taxon>
        <taxon>ecological metagenomes</taxon>
    </lineage>
</organism>
<protein>
    <submittedName>
        <fullName evidence="2">Unannotated protein</fullName>
    </submittedName>
</protein>
<dbReference type="InterPro" id="IPR029045">
    <property type="entry name" value="ClpP/crotonase-like_dom_sf"/>
</dbReference>